<dbReference type="SUPFAM" id="SSF55347">
    <property type="entry name" value="Glyceraldehyde-3-phosphate dehydrogenase-like, C-terminal domain"/>
    <property type="match status" value="1"/>
</dbReference>
<dbReference type="Pfam" id="PF22725">
    <property type="entry name" value="GFO_IDH_MocA_C3"/>
    <property type="match status" value="1"/>
</dbReference>
<keyword evidence="5" id="KW-1185">Reference proteome</keyword>
<dbReference type="PANTHER" id="PTHR42840:SF5">
    <property type="entry name" value="NAD(P)-BINDING ROSSMANN-FOLD SUPERFAMILY PROTEIN"/>
    <property type="match status" value="1"/>
</dbReference>
<dbReference type="Proteomes" id="UP001157974">
    <property type="component" value="Unassembled WGS sequence"/>
</dbReference>
<sequence>MENGVLRIAHLGSGIFAKEGHAPVFIELQKAGLVETSVCWSRSIESARGLADVYEKGLGTAPKVLSGEEGLQTILDRSDISAVTVVLPIYLQAVYSLRAIDAGKHVLSEKPIAASTEEAASVISRWKESSRKVHYCIAENYRFEKAFREAASGVRDVCGAVISASMTAFVPFPEGSKYESTQWRRDSKHLGGVLLDSAVHFMAGLRFVLGAEATEVFSVNSKRTAHMPQVDTFNAILRFGDKFNASATVTYATSSRRFNLLVVGTDGEVIVERVGGGYKVTKRRGNDEPSTVAHGFCGVENEIAAFVRLCLEKDPIDPSDPDLLDPMHGFSDLAMIEGIMTCQESFVPVKSPPRIS</sequence>
<evidence type="ECO:0000256" key="1">
    <source>
        <dbReference type="ARBA" id="ARBA00010928"/>
    </source>
</evidence>
<evidence type="ECO:0000313" key="5">
    <source>
        <dbReference type="Proteomes" id="UP001157974"/>
    </source>
</evidence>
<dbReference type="GO" id="GO:0016491">
    <property type="term" value="F:oxidoreductase activity"/>
    <property type="evidence" value="ECO:0007669"/>
    <property type="project" value="TreeGrafter"/>
</dbReference>
<dbReference type="Gene3D" id="3.40.50.720">
    <property type="entry name" value="NAD(P)-binding Rossmann-like Domain"/>
    <property type="match status" value="1"/>
</dbReference>
<evidence type="ECO:0000259" key="3">
    <source>
        <dbReference type="Pfam" id="PF22725"/>
    </source>
</evidence>
<dbReference type="InterPro" id="IPR000683">
    <property type="entry name" value="Gfo/Idh/MocA-like_OxRdtase_N"/>
</dbReference>
<protein>
    <recommendedName>
        <fullName evidence="6">Gfo/Idh/MocA-like oxidoreductase N-terminal domain-containing protein</fullName>
    </recommendedName>
</protein>
<comment type="similarity">
    <text evidence="1">Belongs to the Gfo/Idh/MocA family.</text>
</comment>
<dbReference type="SUPFAM" id="SSF51735">
    <property type="entry name" value="NAD(P)-binding Rossmann-fold domains"/>
    <property type="match status" value="1"/>
</dbReference>
<dbReference type="Gene3D" id="3.30.360.10">
    <property type="entry name" value="Dihydrodipicolinate Reductase, domain 2"/>
    <property type="match status" value="1"/>
</dbReference>
<dbReference type="GO" id="GO:0006740">
    <property type="term" value="P:NADPH regeneration"/>
    <property type="evidence" value="ECO:0007669"/>
    <property type="project" value="TreeGrafter"/>
</dbReference>
<dbReference type="PANTHER" id="PTHR42840">
    <property type="entry name" value="NAD(P)-BINDING ROSSMANN-FOLD SUPERFAMILY PROTEIN-RELATED"/>
    <property type="match status" value="1"/>
</dbReference>
<gene>
    <name evidence="4" type="ORF">NDN08_004343</name>
</gene>
<dbReference type="GO" id="GO:0000166">
    <property type="term" value="F:nucleotide binding"/>
    <property type="evidence" value="ECO:0007669"/>
    <property type="project" value="InterPro"/>
</dbReference>
<dbReference type="Pfam" id="PF01408">
    <property type="entry name" value="GFO_IDH_MocA"/>
    <property type="match status" value="1"/>
</dbReference>
<evidence type="ECO:0008006" key="6">
    <source>
        <dbReference type="Google" id="ProtNLM"/>
    </source>
</evidence>
<feature type="domain" description="Gfo/Idh/MocA-like oxidoreductase N-terminal" evidence="2">
    <location>
        <begin position="7"/>
        <end position="134"/>
    </location>
</feature>
<organism evidence="4 5">
    <name type="scientific">Rhodosorus marinus</name>
    <dbReference type="NCBI Taxonomy" id="101924"/>
    <lineage>
        <taxon>Eukaryota</taxon>
        <taxon>Rhodophyta</taxon>
        <taxon>Stylonematophyceae</taxon>
        <taxon>Stylonematales</taxon>
        <taxon>Stylonemataceae</taxon>
        <taxon>Rhodosorus</taxon>
    </lineage>
</organism>
<dbReference type="EMBL" id="JAMWBK010000007">
    <property type="protein sequence ID" value="KAJ8903233.1"/>
    <property type="molecule type" value="Genomic_DNA"/>
</dbReference>
<dbReference type="AlphaFoldDB" id="A0AAV8UQ72"/>
<evidence type="ECO:0000259" key="2">
    <source>
        <dbReference type="Pfam" id="PF01408"/>
    </source>
</evidence>
<comment type="caution">
    <text evidence="4">The sequence shown here is derived from an EMBL/GenBank/DDBJ whole genome shotgun (WGS) entry which is preliminary data.</text>
</comment>
<dbReference type="InterPro" id="IPR055170">
    <property type="entry name" value="GFO_IDH_MocA-like_dom"/>
</dbReference>
<reference evidence="4 5" key="1">
    <citation type="journal article" date="2023" name="Nat. Commun.">
        <title>Origin of minicircular mitochondrial genomes in red algae.</title>
        <authorList>
            <person name="Lee Y."/>
            <person name="Cho C.H."/>
            <person name="Lee Y.M."/>
            <person name="Park S.I."/>
            <person name="Yang J.H."/>
            <person name="West J.A."/>
            <person name="Bhattacharya D."/>
            <person name="Yoon H.S."/>
        </authorList>
    </citation>
    <scope>NUCLEOTIDE SEQUENCE [LARGE SCALE GENOMIC DNA]</scope>
    <source>
        <strain evidence="4 5">CCMP1338</strain>
        <tissue evidence="4">Whole cell</tissue>
    </source>
</reference>
<accession>A0AAV8UQ72</accession>
<name>A0AAV8UQ72_9RHOD</name>
<dbReference type="GO" id="GO:0005737">
    <property type="term" value="C:cytoplasm"/>
    <property type="evidence" value="ECO:0007669"/>
    <property type="project" value="TreeGrafter"/>
</dbReference>
<proteinExistence type="inferred from homology"/>
<dbReference type="InterPro" id="IPR036291">
    <property type="entry name" value="NAD(P)-bd_dom_sf"/>
</dbReference>
<feature type="domain" description="GFO/IDH/MocA-like oxidoreductase" evidence="3">
    <location>
        <begin position="158"/>
        <end position="269"/>
    </location>
</feature>
<evidence type="ECO:0000313" key="4">
    <source>
        <dbReference type="EMBL" id="KAJ8903233.1"/>
    </source>
</evidence>